<keyword evidence="2" id="KW-1185">Reference proteome</keyword>
<organism evidence="1 2">
    <name type="scientific">Nostoc favosum CHAB5714</name>
    <dbReference type="NCBI Taxonomy" id="2780399"/>
    <lineage>
        <taxon>Bacteria</taxon>
        <taxon>Bacillati</taxon>
        <taxon>Cyanobacteriota</taxon>
        <taxon>Cyanophyceae</taxon>
        <taxon>Nostocales</taxon>
        <taxon>Nostocaceae</taxon>
        <taxon>Nostoc</taxon>
        <taxon>Nostoc favosum</taxon>
    </lineage>
</organism>
<dbReference type="Proteomes" id="UP001199525">
    <property type="component" value="Unassembled WGS sequence"/>
</dbReference>
<accession>A0ABS8I4W1</accession>
<sequence length="56" mass="6282">MGSGKDEGDEEDEEEELITNVQYFDFAQYKCPMPNALFPTPYSPFCDTLIIGKISG</sequence>
<evidence type="ECO:0000313" key="2">
    <source>
        <dbReference type="Proteomes" id="UP001199525"/>
    </source>
</evidence>
<evidence type="ECO:0000313" key="1">
    <source>
        <dbReference type="EMBL" id="MCC5599087.1"/>
    </source>
</evidence>
<gene>
    <name evidence="1" type="ORF">LC586_07615</name>
</gene>
<proteinExistence type="predicted"/>
<dbReference type="EMBL" id="JAIVFQ010000007">
    <property type="protein sequence ID" value="MCC5599087.1"/>
    <property type="molecule type" value="Genomic_DNA"/>
</dbReference>
<reference evidence="1 2" key="1">
    <citation type="journal article" date="2021" name="Microorganisms">
        <title>Genome Evolution of Filamentous Cyanobacterium Nostoc Species: From Facultative Symbiosis to Free Living.</title>
        <authorList>
            <person name="Huo D."/>
            <person name="Li H."/>
            <person name="Cai F."/>
            <person name="Guo X."/>
            <person name="Qiao Z."/>
            <person name="Wang W."/>
            <person name="Yu G."/>
            <person name="Li R."/>
        </authorList>
    </citation>
    <scope>NUCLEOTIDE SEQUENCE [LARGE SCALE GENOMIC DNA]</scope>
    <source>
        <strain evidence="1 2">CHAB 5714</strain>
    </source>
</reference>
<comment type="caution">
    <text evidence="1">The sequence shown here is derived from an EMBL/GenBank/DDBJ whole genome shotgun (WGS) entry which is preliminary data.</text>
</comment>
<dbReference type="RefSeq" id="WP_229483975.1">
    <property type="nucleotide sequence ID" value="NZ_JAIVFQ010000007.1"/>
</dbReference>
<protein>
    <submittedName>
        <fullName evidence="1">Uncharacterized protein</fullName>
    </submittedName>
</protein>
<name>A0ABS8I4W1_9NOSO</name>